<sequence>MQATVSQLSSASAPLSDTQRVKQLQELARSNPAAASQDAWSLFQELQAGSNHYRLPGLFAQGAAPQAPDGDCEGIVMNLYGSPWLAGLDKMVRLGQKLGGIGWAGKTFDPKSGTGYNRLTRSSLIPARITMPHYSLRKQGRELLGFDFHHRIEPSPITPHQEVRAITYDDPQFKNPLVMPRVRDEIVEIAPDVYLGRALLKVKHGWEVVGYFGLRYPAKGGC</sequence>
<reference evidence="1 2" key="1">
    <citation type="submission" date="2012-09" db="EMBL/GenBank/DDBJ databases">
        <title>Genome Sequence of alkane-degrading Bacterium Alcanivorax jadensis T9.</title>
        <authorList>
            <person name="Lai Q."/>
            <person name="Shao Z."/>
        </authorList>
    </citation>
    <scope>NUCLEOTIDE SEQUENCE [LARGE SCALE GENOMIC DNA]</scope>
    <source>
        <strain evidence="1 2">T9</strain>
    </source>
</reference>
<dbReference type="RefSeq" id="WP_052042493.1">
    <property type="nucleotide sequence ID" value="NZ_ARXU01000003.1"/>
</dbReference>
<name>A0ABR4WDX8_9GAMM</name>
<evidence type="ECO:0000313" key="2">
    <source>
        <dbReference type="Proteomes" id="UP000029443"/>
    </source>
</evidence>
<gene>
    <name evidence="1" type="ORF">T9A_00941</name>
</gene>
<proteinExistence type="predicted"/>
<keyword evidence="2" id="KW-1185">Reference proteome</keyword>
<organism evidence="1 2">
    <name type="scientific">Alcanivorax jadensis T9</name>
    <dbReference type="NCBI Taxonomy" id="1177181"/>
    <lineage>
        <taxon>Bacteria</taxon>
        <taxon>Pseudomonadati</taxon>
        <taxon>Pseudomonadota</taxon>
        <taxon>Gammaproteobacteria</taxon>
        <taxon>Oceanospirillales</taxon>
        <taxon>Alcanivoracaceae</taxon>
        <taxon>Alcanivorax</taxon>
    </lineage>
</organism>
<dbReference type="Proteomes" id="UP000029443">
    <property type="component" value="Unassembled WGS sequence"/>
</dbReference>
<accession>A0ABR4WDX8</accession>
<evidence type="ECO:0000313" key="1">
    <source>
        <dbReference type="EMBL" id="KGD61732.1"/>
    </source>
</evidence>
<comment type="caution">
    <text evidence="1">The sequence shown here is derived from an EMBL/GenBank/DDBJ whole genome shotgun (WGS) entry which is preliminary data.</text>
</comment>
<dbReference type="EMBL" id="ARXU01000003">
    <property type="protein sequence ID" value="KGD61732.1"/>
    <property type="molecule type" value="Genomic_DNA"/>
</dbReference>
<protein>
    <submittedName>
        <fullName evidence="1">Uncharacterized protein</fullName>
    </submittedName>
</protein>